<dbReference type="Gene3D" id="3.60.15.10">
    <property type="entry name" value="Ribonuclease Z/Hydroxyacylglutathione hydrolase-like"/>
    <property type="match status" value="1"/>
</dbReference>
<dbReference type="InterPro" id="IPR001279">
    <property type="entry name" value="Metallo-B-lactamas"/>
</dbReference>
<dbReference type="SMART" id="SM00849">
    <property type="entry name" value="Lactamase_B"/>
    <property type="match status" value="1"/>
</dbReference>
<evidence type="ECO:0000259" key="1">
    <source>
        <dbReference type="SMART" id="SM00849"/>
    </source>
</evidence>
<keyword evidence="3" id="KW-1185">Reference proteome</keyword>
<organism evidence="2 3">
    <name type="scientific">Lacisediminihabitans profunda</name>
    <dbReference type="NCBI Taxonomy" id="2594790"/>
    <lineage>
        <taxon>Bacteria</taxon>
        <taxon>Bacillati</taxon>
        <taxon>Actinomycetota</taxon>
        <taxon>Actinomycetes</taxon>
        <taxon>Micrococcales</taxon>
        <taxon>Microbacteriaceae</taxon>
        <taxon>Lacisediminihabitans</taxon>
    </lineage>
</organism>
<dbReference type="SUPFAM" id="SSF56281">
    <property type="entry name" value="Metallo-hydrolase/oxidoreductase"/>
    <property type="match status" value="1"/>
</dbReference>
<proteinExistence type="predicted"/>
<dbReference type="AlphaFoldDB" id="A0A5C8UPX3"/>
<keyword evidence="2" id="KW-0378">Hydrolase</keyword>
<evidence type="ECO:0000313" key="3">
    <source>
        <dbReference type="Proteomes" id="UP000321379"/>
    </source>
</evidence>
<gene>
    <name evidence="2" type="ORF">FVP33_10035</name>
</gene>
<dbReference type="InterPro" id="IPR036866">
    <property type="entry name" value="RibonucZ/Hydroxyglut_hydro"/>
</dbReference>
<name>A0A5C8UPX3_9MICO</name>
<dbReference type="EMBL" id="VRMG01000007">
    <property type="protein sequence ID" value="TXN30344.1"/>
    <property type="molecule type" value="Genomic_DNA"/>
</dbReference>
<dbReference type="Proteomes" id="UP000321379">
    <property type="component" value="Unassembled WGS sequence"/>
</dbReference>
<dbReference type="PANTHER" id="PTHR36839">
    <property type="entry name" value="METALLO-BETA-LACTAMASE FAMILY PROTEIN (AFU_ORTHOLOGUE AFUA_5G12770)"/>
    <property type="match status" value="1"/>
</dbReference>
<reference evidence="2 3" key="1">
    <citation type="submission" date="2019-08" db="EMBL/GenBank/DDBJ databases">
        <title>Bacterial whole genome sequence for Glaciihabitans sp. CHu50b-6-2.</title>
        <authorList>
            <person name="Jin L."/>
        </authorList>
    </citation>
    <scope>NUCLEOTIDE SEQUENCE [LARGE SCALE GENOMIC DNA]</scope>
    <source>
        <strain evidence="2 3">CHu50b-6-2</strain>
    </source>
</reference>
<feature type="domain" description="Metallo-beta-lactamase" evidence="1">
    <location>
        <begin position="74"/>
        <end position="238"/>
    </location>
</feature>
<comment type="caution">
    <text evidence="2">The sequence shown here is derived from an EMBL/GenBank/DDBJ whole genome shotgun (WGS) entry which is preliminary data.</text>
</comment>
<dbReference type="Pfam" id="PF00753">
    <property type="entry name" value="Lactamase_B"/>
    <property type="match status" value="1"/>
</dbReference>
<protein>
    <submittedName>
        <fullName evidence="2">MBL fold metallo-hydrolase</fullName>
    </submittedName>
</protein>
<dbReference type="PANTHER" id="PTHR36839:SF1">
    <property type="entry name" value="METALLO-BETA-LACTAMASE FAMILY PROTEIN (AFU_ORTHOLOGUE AFUA_5G12770)"/>
    <property type="match status" value="1"/>
</dbReference>
<sequence length="274" mass="29467">MTQWICSTCAVEYPDTEAPPAVCAICTDERQFVPRTGQAWTSLEEMTDSGFRLEVHPVEPDLYGIRSAPPIGLGQQSLLLCTEEGNLLWDPTGFVDEASAQLVRDLGGASIIVASHPHMYGAQVAWSRALGDVPVMVAEADRAWVQRPDPSIIHFSGDLEVLPGVTISTVGGHFPGSLVARWTRGASGRGVVLAGDTIFPGPDGNWVTFMRSFANTIPLSAAVVDRVAKAVNRVPFDRLYGNFGGVIPAGASEVVRRSADRYMGWVSGDFDHLT</sequence>
<dbReference type="GO" id="GO:0016787">
    <property type="term" value="F:hydrolase activity"/>
    <property type="evidence" value="ECO:0007669"/>
    <property type="project" value="UniProtKB-KW"/>
</dbReference>
<evidence type="ECO:0000313" key="2">
    <source>
        <dbReference type="EMBL" id="TXN30344.1"/>
    </source>
</evidence>
<accession>A0A5C8UPX3</accession>
<dbReference type="RefSeq" id="WP_147783528.1">
    <property type="nucleotide sequence ID" value="NZ_VRMG01000007.1"/>
</dbReference>